<comment type="caution">
    <text evidence="2">The sequence shown here is derived from an EMBL/GenBank/DDBJ whole genome shotgun (WGS) entry which is preliminary data.</text>
</comment>
<keyword evidence="3" id="KW-1185">Reference proteome</keyword>
<protein>
    <recommendedName>
        <fullName evidence="1">DUF2383 domain-containing protein</fullName>
    </recommendedName>
</protein>
<reference evidence="2 3" key="1">
    <citation type="journal article" date="2013" name="Genome Announc.">
        <title>Draft Genome Sequence of Arcticibacter svalbardensis Strain MN12-7T, a Member of the Family Sphingobacteriaceae Isolated from an Arctic Soil Sample.</title>
        <authorList>
            <person name="Shivaji S."/>
            <person name="Ara S."/>
            <person name="Prasad S."/>
            <person name="Manasa B.P."/>
            <person name="Begum Z."/>
            <person name="Singh A."/>
            <person name="Kumar Pinnaka A."/>
        </authorList>
    </citation>
    <scope>NUCLEOTIDE SEQUENCE [LARGE SCALE GENOMIC DNA]</scope>
    <source>
        <strain evidence="2 3">MN12-7</strain>
    </source>
</reference>
<feature type="domain" description="DUF2383" evidence="1">
    <location>
        <begin position="7"/>
        <end position="116"/>
    </location>
</feature>
<dbReference type="Pfam" id="PF09537">
    <property type="entry name" value="DUF2383"/>
    <property type="match status" value="1"/>
</dbReference>
<accession>R9GVF5</accession>
<dbReference type="SUPFAM" id="SSF47240">
    <property type="entry name" value="Ferritin-like"/>
    <property type="match status" value="1"/>
</dbReference>
<dbReference type="Gene3D" id="1.20.1260.10">
    <property type="match status" value="1"/>
</dbReference>
<evidence type="ECO:0000313" key="3">
    <source>
        <dbReference type="Proteomes" id="UP000014174"/>
    </source>
</evidence>
<dbReference type="RefSeq" id="WP_016197232.1">
    <property type="nucleotide sequence ID" value="NZ_AQPN01000141.1"/>
</dbReference>
<dbReference type="EMBL" id="AQPN01000141">
    <property type="protein sequence ID" value="EOR92924.1"/>
    <property type="molecule type" value="Genomic_DNA"/>
</dbReference>
<dbReference type="OrthoDB" id="282393at2"/>
<proteinExistence type="predicted"/>
<evidence type="ECO:0000313" key="2">
    <source>
        <dbReference type="EMBL" id="EOR92924.1"/>
    </source>
</evidence>
<dbReference type="InterPro" id="IPR012347">
    <property type="entry name" value="Ferritin-like"/>
</dbReference>
<dbReference type="InterPro" id="IPR016920">
    <property type="entry name" value="UCP029477"/>
</dbReference>
<dbReference type="AlphaFoldDB" id="R9GVF5"/>
<gene>
    <name evidence="2" type="ORF">ADIARSV_4012</name>
</gene>
<dbReference type="InterPro" id="IPR009078">
    <property type="entry name" value="Ferritin-like_SF"/>
</dbReference>
<dbReference type="Proteomes" id="UP000014174">
    <property type="component" value="Unassembled WGS sequence"/>
</dbReference>
<dbReference type="NCBIfam" id="TIGR02284">
    <property type="entry name" value="PA2169 family four-helix-bundle protein"/>
    <property type="match status" value="1"/>
</dbReference>
<organism evidence="2 3">
    <name type="scientific">Arcticibacter svalbardensis MN12-7</name>
    <dbReference type="NCBI Taxonomy" id="1150600"/>
    <lineage>
        <taxon>Bacteria</taxon>
        <taxon>Pseudomonadati</taxon>
        <taxon>Bacteroidota</taxon>
        <taxon>Sphingobacteriia</taxon>
        <taxon>Sphingobacteriales</taxon>
        <taxon>Sphingobacteriaceae</taxon>
        <taxon>Arcticibacter</taxon>
    </lineage>
</organism>
<dbReference type="PATRIC" id="fig|1150600.3.peg.3974"/>
<evidence type="ECO:0000259" key="1">
    <source>
        <dbReference type="Pfam" id="PF09537"/>
    </source>
</evidence>
<dbReference type="PIRSF" id="PIRSF029477">
    <property type="entry name" value="UCP029477"/>
    <property type="match status" value="1"/>
</dbReference>
<dbReference type="eggNOG" id="COG1633">
    <property type="taxonomic scope" value="Bacteria"/>
</dbReference>
<sequence length="152" mass="16957">METIENTVEVLNDLLQINNDRITGYERAIDESKGGDLDLKAIFETLIAQSKLYKSSLEQQVIALGGTPDKGTTNSGKIYRVWMDVKATFTGHDRKSVLENCEFGEDAAQKAYKEALSPENDLPQDIRSLLVDQQTELKVAHDKIKGLRDAQS</sequence>
<dbReference type="InterPro" id="IPR011971">
    <property type="entry name" value="CHP02284"/>
</dbReference>
<name>R9GVF5_9SPHI</name>
<dbReference type="STRING" id="1150600.ADIARSV_4012"/>
<dbReference type="InterPro" id="IPR019052">
    <property type="entry name" value="DUF2383"/>
</dbReference>